<name>A0ABU1Z5C5_9BURK</name>
<keyword evidence="1" id="KW-0489">Methyltransferase</keyword>
<dbReference type="RefSeq" id="WP_310342586.1">
    <property type="nucleotide sequence ID" value="NZ_JAVDXQ010000001.1"/>
</dbReference>
<keyword evidence="2" id="KW-1185">Reference proteome</keyword>
<dbReference type="InterPro" id="IPR029063">
    <property type="entry name" value="SAM-dependent_MTases_sf"/>
</dbReference>
<dbReference type="GO" id="GO:0008168">
    <property type="term" value="F:methyltransferase activity"/>
    <property type="evidence" value="ECO:0007669"/>
    <property type="project" value="UniProtKB-KW"/>
</dbReference>
<dbReference type="Gene3D" id="3.40.50.150">
    <property type="entry name" value="Vaccinia Virus protein VP39"/>
    <property type="match status" value="1"/>
</dbReference>
<gene>
    <name evidence="1" type="ORF">J2X16_001139</name>
</gene>
<evidence type="ECO:0000313" key="2">
    <source>
        <dbReference type="Proteomes" id="UP001180536"/>
    </source>
</evidence>
<dbReference type="Pfam" id="PF13489">
    <property type="entry name" value="Methyltransf_23"/>
    <property type="match status" value="1"/>
</dbReference>
<protein>
    <submittedName>
        <fullName evidence="1">SAM-dependent methyltransferase</fullName>
    </submittedName>
</protein>
<proteinExistence type="predicted"/>
<accession>A0ABU1Z5C5</accession>
<sequence length="409" mass="44965">MARRWCERGDLVDFEILDDRTVTARRVPFVSLPAEWSDLQLFQAAELTLRLQCEAVAAGHDLKDASAWNVIFDGGRPVFCDLLSFEPLTDKRWWAAGQFARHFILPLLLSSKRGLPAYKAFQAWRDGVPHDVARRMLGAGRFLTRYWPLVASAPTPAGRPAAVGLAVVSADDIRRFRTGLDQSLGWMLRGVDPRRRLPDPSAWGNYVAERGHYADTDLDVKRDCIARWARNLAPAQVLDLGCNSGEFSRLAAASGARVIAVDLDHGAISRGVADPASQGIDFLVAPLDDLRGGFGWGAAEHAGLPARLLRQADLTMMLALLHHLVLGASIPLAAVAQFAADCTKRWLVVELIAPQDVQIGFIQAQRNRRDPFPTIEEQEAAFMAAGFAVNERQVLPAGNRTLVLLERVA</sequence>
<evidence type="ECO:0000313" key="1">
    <source>
        <dbReference type="EMBL" id="MDR7295818.1"/>
    </source>
</evidence>
<dbReference type="SUPFAM" id="SSF53335">
    <property type="entry name" value="S-adenosyl-L-methionine-dependent methyltransferases"/>
    <property type="match status" value="1"/>
</dbReference>
<dbReference type="GO" id="GO:0032259">
    <property type="term" value="P:methylation"/>
    <property type="evidence" value="ECO:0007669"/>
    <property type="project" value="UniProtKB-KW"/>
</dbReference>
<organism evidence="1 2">
    <name type="scientific">Pelomonas aquatica</name>
    <dbReference type="NCBI Taxonomy" id="431058"/>
    <lineage>
        <taxon>Bacteria</taxon>
        <taxon>Pseudomonadati</taxon>
        <taxon>Pseudomonadota</taxon>
        <taxon>Betaproteobacteria</taxon>
        <taxon>Burkholderiales</taxon>
        <taxon>Sphaerotilaceae</taxon>
        <taxon>Roseateles</taxon>
    </lineage>
</organism>
<keyword evidence="1" id="KW-0808">Transferase</keyword>
<reference evidence="1 2" key="1">
    <citation type="submission" date="2023-07" db="EMBL/GenBank/DDBJ databases">
        <title>Sorghum-associated microbial communities from plants grown in Nebraska, USA.</title>
        <authorList>
            <person name="Schachtman D."/>
        </authorList>
    </citation>
    <scope>NUCLEOTIDE SEQUENCE [LARGE SCALE GENOMIC DNA]</scope>
    <source>
        <strain evidence="1 2">BE310</strain>
    </source>
</reference>
<dbReference type="EMBL" id="JAVDXQ010000001">
    <property type="protein sequence ID" value="MDR7295818.1"/>
    <property type="molecule type" value="Genomic_DNA"/>
</dbReference>
<comment type="caution">
    <text evidence="1">The sequence shown here is derived from an EMBL/GenBank/DDBJ whole genome shotgun (WGS) entry which is preliminary data.</text>
</comment>
<dbReference type="CDD" id="cd02440">
    <property type="entry name" value="AdoMet_MTases"/>
    <property type="match status" value="1"/>
</dbReference>
<dbReference type="Proteomes" id="UP001180536">
    <property type="component" value="Unassembled WGS sequence"/>
</dbReference>